<evidence type="ECO:0000313" key="3">
    <source>
        <dbReference type="Proteomes" id="UP000054018"/>
    </source>
</evidence>
<dbReference type="Proteomes" id="UP000054018">
    <property type="component" value="Unassembled WGS sequence"/>
</dbReference>
<feature type="compositionally biased region" description="Basic and acidic residues" evidence="1">
    <location>
        <begin position="99"/>
        <end position="126"/>
    </location>
</feature>
<feature type="compositionally biased region" description="Polar residues" evidence="1">
    <location>
        <begin position="156"/>
        <end position="168"/>
    </location>
</feature>
<sequence length="349" mass="39281">MSVRLPRSTTPMEATDAAPEVDWTTVTDDELEPLPTDTVEVELAKIDEKVRRQREQVLARRRQQEEERLRREAEEQHRQASFHQPGYYIIQLLILSQEEEQRRRDAEERRRLAEESARKRRERETAEQPMVGEEEDAEAEEEDDSEVEVVEGDVTTMHNASRASSTRVSNPRLNRAYVLIPSKSSAFGRGTPIKRERPCMLCVISGKPCVDLPDSRSKQCARCLRQKRRCRPSSGKVHAKRKGNQVSPRGGDKRKRPKNLPDNDDEIQFMGSTTAKAGPSACTAPDPVAQVLDRRLGELTALLRDLVTKVDNLAGPKGKSGDVDESADDDDDDSADEEATPEWSGDEAA</sequence>
<feature type="region of interest" description="Disordered" evidence="1">
    <location>
        <begin position="231"/>
        <end position="267"/>
    </location>
</feature>
<feature type="region of interest" description="Disordered" evidence="1">
    <location>
        <begin position="1"/>
        <end position="20"/>
    </location>
</feature>
<reference evidence="2 3" key="1">
    <citation type="submission" date="2014-04" db="EMBL/GenBank/DDBJ databases">
        <authorList>
            <consortium name="DOE Joint Genome Institute"/>
            <person name="Kuo A."/>
            <person name="Kohler A."/>
            <person name="Costa M.D."/>
            <person name="Nagy L.G."/>
            <person name="Floudas D."/>
            <person name="Copeland A."/>
            <person name="Barry K.W."/>
            <person name="Cichocki N."/>
            <person name="Veneault-Fourrey C."/>
            <person name="LaButti K."/>
            <person name="Lindquist E.A."/>
            <person name="Lipzen A."/>
            <person name="Lundell T."/>
            <person name="Morin E."/>
            <person name="Murat C."/>
            <person name="Sun H."/>
            <person name="Tunlid A."/>
            <person name="Henrissat B."/>
            <person name="Grigoriev I.V."/>
            <person name="Hibbett D.S."/>
            <person name="Martin F."/>
            <person name="Nordberg H.P."/>
            <person name="Cantor M.N."/>
            <person name="Hua S.X."/>
        </authorList>
    </citation>
    <scope>NUCLEOTIDE SEQUENCE [LARGE SCALE GENOMIC DNA]</scope>
    <source>
        <strain evidence="2 3">441</strain>
    </source>
</reference>
<dbReference type="AlphaFoldDB" id="A0A0C9Y7I8"/>
<evidence type="ECO:0000256" key="1">
    <source>
        <dbReference type="SAM" id="MobiDB-lite"/>
    </source>
</evidence>
<feature type="compositionally biased region" description="Basic residues" evidence="1">
    <location>
        <begin position="231"/>
        <end position="243"/>
    </location>
</feature>
<keyword evidence="3" id="KW-1185">Reference proteome</keyword>
<feature type="compositionally biased region" description="Acidic residues" evidence="1">
    <location>
        <begin position="323"/>
        <end position="349"/>
    </location>
</feature>
<feature type="compositionally biased region" description="Basic and acidic residues" evidence="1">
    <location>
        <begin position="54"/>
        <end position="78"/>
    </location>
</feature>
<dbReference type="EMBL" id="KN834039">
    <property type="protein sequence ID" value="KIK12886.1"/>
    <property type="molecule type" value="Genomic_DNA"/>
</dbReference>
<accession>A0A0C9Y7I8</accession>
<dbReference type="STRING" id="765257.A0A0C9Y7I8"/>
<feature type="region of interest" description="Disordered" evidence="1">
    <location>
        <begin position="54"/>
        <end position="80"/>
    </location>
</feature>
<feature type="compositionally biased region" description="Acidic residues" evidence="1">
    <location>
        <begin position="132"/>
        <end position="151"/>
    </location>
</feature>
<proteinExistence type="predicted"/>
<gene>
    <name evidence="2" type="ORF">PISMIDRAFT_18400</name>
</gene>
<dbReference type="HOGENOM" id="CLU_075126_0_0_1"/>
<organism evidence="2 3">
    <name type="scientific">Pisolithus microcarpus 441</name>
    <dbReference type="NCBI Taxonomy" id="765257"/>
    <lineage>
        <taxon>Eukaryota</taxon>
        <taxon>Fungi</taxon>
        <taxon>Dikarya</taxon>
        <taxon>Basidiomycota</taxon>
        <taxon>Agaricomycotina</taxon>
        <taxon>Agaricomycetes</taxon>
        <taxon>Agaricomycetidae</taxon>
        <taxon>Boletales</taxon>
        <taxon>Sclerodermatineae</taxon>
        <taxon>Pisolithaceae</taxon>
        <taxon>Pisolithus</taxon>
    </lineage>
</organism>
<protein>
    <submittedName>
        <fullName evidence="2">Uncharacterized protein</fullName>
    </submittedName>
</protein>
<evidence type="ECO:0000313" key="2">
    <source>
        <dbReference type="EMBL" id="KIK12886.1"/>
    </source>
</evidence>
<feature type="region of interest" description="Disordered" evidence="1">
    <location>
        <begin position="309"/>
        <end position="349"/>
    </location>
</feature>
<name>A0A0C9Y7I8_9AGAM</name>
<dbReference type="OrthoDB" id="2706629at2759"/>
<feature type="region of interest" description="Disordered" evidence="1">
    <location>
        <begin position="99"/>
        <end position="168"/>
    </location>
</feature>
<reference evidence="3" key="2">
    <citation type="submission" date="2015-01" db="EMBL/GenBank/DDBJ databases">
        <title>Evolutionary Origins and Diversification of the Mycorrhizal Mutualists.</title>
        <authorList>
            <consortium name="DOE Joint Genome Institute"/>
            <consortium name="Mycorrhizal Genomics Consortium"/>
            <person name="Kohler A."/>
            <person name="Kuo A."/>
            <person name="Nagy L.G."/>
            <person name="Floudas D."/>
            <person name="Copeland A."/>
            <person name="Barry K.W."/>
            <person name="Cichocki N."/>
            <person name="Veneault-Fourrey C."/>
            <person name="LaButti K."/>
            <person name="Lindquist E.A."/>
            <person name="Lipzen A."/>
            <person name="Lundell T."/>
            <person name="Morin E."/>
            <person name="Murat C."/>
            <person name="Riley R."/>
            <person name="Ohm R."/>
            <person name="Sun H."/>
            <person name="Tunlid A."/>
            <person name="Henrissat B."/>
            <person name="Grigoriev I.V."/>
            <person name="Hibbett D.S."/>
            <person name="Martin F."/>
        </authorList>
    </citation>
    <scope>NUCLEOTIDE SEQUENCE [LARGE SCALE GENOMIC DNA]</scope>
    <source>
        <strain evidence="3">441</strain>
    </source>
</reference>